<accession>A0ABN0UIK9</accession>
<comment type="caution">
    <text evidence="2">The sequence shown here is derived from an EMBL/GenBank/DDBJ whole genome shotgun (WGS) entry which is preliminary data.</text>
</comment>
<evidence type="ECO:0000256" key="1">
    <source>
        <dbReference type="SAM" id="Phobius"/>
    </source>
</evidence>
<evidence type="ECO:0000313" key="3">
    <source>
        <dbReference type="Proteomes" id="UP001500416"/>
    </source>
</evidence>
<dbReference type="Proteomes" id="UP001500416">
    <property type="component" value="Unassembled WGS sequence"/>
</dbReference>
<name>A0ABN0UIK9_9PSEU</name>
<feature type="transmembrane region" description="Helical" evidence="1">
    <location>
        <begin position="47"/>
        <end position="65"/>
    </location>
</feature>
<feature type="transmembrane region" description="Helical" evidence="1">
    <location>
        <begin position="72"/>
        <end position="91"/>
    </location>
</feature>
<feature type="transmembrane region" description="Helical" evidence="1">
    <location>
        <begin position="126"/>
        <end position="143"/>
    </location>
</feature>
<keyword evidence="3" id="KW-1185">Reference proteome</keyword>
<proteinExistence type="predicted"/>
<dbReference type="RefSeq" id="WP_343937333.1">
    <property type="nucleotide sequence ID" value="NZ_BAAABU010000019.1"/>
</dbReference>
<feature type="transmembrane region" description="Helical" evidence="1">
    <location>
        <begin position="20"/>
        <end position="41"/>
    </location>
</feature>
<gene>
    <name evidence="2" type="ORF">GCM10010492_60370</name>
</gene>
<sequence length="356" mass="37690">MGEQVRELTVERLLRGVRWAIVVITAVSLVGFALPVLVVGGGAYRSLPHQVAAFALLAVVLVVATSTRPTGVVRWVLVALVVLASGLALTGVHDRFVVSEEEWSFGVVGWFGVLLLLDLGTRVTCGFLAAHVVGSFAYTVWVGQDAGDLAVVTVLVLGYQLPVVAAAAVVHRVAADAAGAARREAETRTAEAVAERLHADRKARYTALLPAVVPLLTDLTEGRADLADDRVRARYAVEAARLRRLFAEQDDVPDPLVHELRACVDVTERRGVAVHLDTLGEHPTPPVAVRRELVDAVTGLLATARTRARVTVLGTGSAVTVSVVADGTPPADREGAVAVSSVVEGERVWVEATWSA</sequence>
<feature type="transmembrane region" description="Helical" evidence="1">
    <location>
        <begin position="149"/>
        <end position="174"/>
    </location>
</feature>
<dbReference type="EMBL" id="BAAABU010000019">
    <property type="protein sequence ID" value="GAA0251858.1"/>
    <property type="molecule type" value="Genomic_DNA"/>
</dbReference>
<feature type="transmembrane region" description="Helical" evidence="1">
    <location>
        <begin position="103"/>
        <end position="119"/>
    </location>
</feature>
<keyword evidence="1" id="KW-0472">Membrane</keyword>
<keyword evidence="1" id="KW-0812">Transmembrane</keyword>
<reference evidence="2 3" key="1">
    <citation type="journal article" date="2019" name="Int. J. Syst. Evol. Microbiol.">
        <title>The Global Catalogue of Microorganisms (GCM) 10K type strain sequencing project: providing services to taxonomists for standard genome sequencing and annotation.</title>
        <authorList>
            <consortium name="The Broad Institute Genomics Platform"/>
            <consortium name="The Broad Institute Genome Sequencing Center for Infectious Disease"/>
            <person name="Wu L."/>
            <person name="Ma J."/>
        </authorList>
    </citation>
    <scope>NUCLEOTIDE SEQUENCE [LARGE SCALE GENOMIC DNA]</scope>
    <source>
        <strain evidence="2 3">JCM 3380</strain>
    </source>
</reference>
<organism evidence="2 3">
    <name type="scientific">Saccharothrix mutabilis subsp. mutabilis</name>
    <dbReference type="NCBI Taxonomy" id="66855"/>
    <lineage>
        <taxon>Bacteria</taxon>
        <taxon>Bacillati</taxon>
        <taxon>Actinomycetota</taxon>
        <taxon>Actinomycetes</taxon>
        <taxon>Pseudonocardiales</taxon>
        <taxon>Pseudonocardiaceae</taxon>
        <taxon>Saccharothrix</taxon>
    </lineage>
</organism>
<evidence type="ECO:0000313" key="2">
    <source>
        <dbReference type="EMBL" id="GAA0251858.1"/>
    </source>
</evidence>
<evidence type="ECO:0008006" key="4">
    <source>
        <dbReference type="Google" id="ProtNLM"/>
    </source>
</evidence>
<protein>
    <recommendedName>
        <fullName evidence="4">NanT5</fullName>
    </recommendedName>
</protein>
<keyword evidence="1" id="KW-1133">Transmembrane helix</keyword>